<gene>
    <name evidence="2" type="ORF">PoB_007428200</name>
</gene>
<reference evidence="2 3" key="1">
    <citation type="journal article" date="2021" name="Elife">
        <title>Chloroplast acquisition without the gene transfer in kleptoplastic sea slugs, Plakobranchus ocellatus.</title>
        <authorList>
            <person name="Maeda T."/>
            <person name="Takahashi S."/>
            <person name="Yoshida T."/>
            <person name="Shimamura S."/>
            <person name="Takaki Y."/>
            <person name="Nagai Y."/>
            <person name="Toyoda A."/>
            <person name="Suzuki Y."/>
            <person name="Arimoto A."/>
            <person name="Ishii H."/>
            <person name="Satoh N."/>
            <person name="Nishiyama T."/>
            <person name="Hasebe M."/>
            <person name="Maruyama T."/>
            <person name="Minagawa J."/>
            <person name="Obokata J."/>
            <person name="Shigenobu S."/>
        </authorList>
    </citation>
    <scope>NUCLEOTIDE SEQUENCE [LARGE SCALE GENOMIC DNA]</scope>
</reference>
<dbReference type="EMBL" id="BLXT01008342">
    <property type="protein sequence ID" value="GFO47777.1"/>
    <property type="molecule type" value="Genomic_DNA"/>
</dbReference>
<evidence type="ECO:0000256" key="1">
    <source>
        <dbReference type="SAM" id="MobiDB-lite"/>
    </source>
</evidence>
<keyword evidence="3" id="KW-1185">Reference proteome</keyword>
<feature type="compositionally biased region" description="Low complexity" evidence="1">
    <location>
        <begin position="13"/>
        <end position="33"/>
    </location>
</feature>
<comment type="caution">
    <text evidence="2">The sequence shown here is derived from an EMBL/GenBank/DDBJ whole genome shotgun (WGS) entry which is preliminary data.</text>
</comment>
<dbReference type="AlphaFoldDB" id="A0AAV4DTX8"/>
<dbReference type="Proteomes" id="UP000735302">
    <property type="component" value="Unassembled WGS sequence"/>
</dbReference>
<organism evidence="2 3">
    <name type="scientific">Plakobranchus ocellatus</name>
    <dbReference type="NCBI Taxonomy" id="259542"/>
    <lineage>
        <taxon>Eukaryota</taxon>
        <taxon>Metazoa</taxon>
        <taxon>Spiralia</taxon>
        <taxon>Lophotrochozoa</taxon>
        <taxon>Mollusca</taxon>
        <taxon>Gastropoda</taxon>
        <taxon>Heterobranchia</taxon>
        <taxon>Euthyneura</taxon>
        <taxon>Panpulmonata</taxon>
        <taxon>Sacoglossa</taxon>
        <taxon>Placobranchoidea</taxon>
        <taxon>Plakobranchidae</taxon>
        <taxon>Plakobranchus</taxon>
    </lineage>
</organism>
<evidence type="ECO:0000313" key="3">
    <source>
        <dbReference type="Proteomes" id="UP000735302"/>
    </source>
</evidence>
<proteinExistence type="predicted"/>
<sequence length="88" mass="9435">MDKATRAVAQVATTITNNSSNNTTTTQQHQSSSKKGTNNYYQHSVCIGSLLERCGLTSLLKAATVSPQRAVKTFSSIALNKEDDGSEQ</sequence>
<feature type="region of interest" description="Disordered" evidence="1">
    <location>
        <begin position="1"/>
        <end position="39"/>
    </location>
</feature>
<evidence type="ECO:0000313" key="2">
    <source>
        <dbReference type="EMBL" id="GFO47777.1"/>
    </source>
</evidence>
<accession>A0AAV4DTX8</accession>
<name>A0AAV4DTX8_9GAST</name>
<protein>
    <submittedName>
        <fullName evidence="2">Uncharacterized protein</fullName>
    </submittedName>
</protein>